<feature type="transmembrane region" description="Helical" evidence="8">
    <location>
        <begin position="286"/>
        <end position="303"/>
    </location>
</feature>
<dbReference type="Proteomes" id="UP000004925">
    <property type="component" value="Unassembled WGS sequence"/>
</dbReference>
<dbReference type="EMBL" id="ACDE02000019">
    <property type="protein sequence ID" value="EEO40117.1"/>
    <property type="molecule type" value="Genomic_DNA"/>
</dbReference>
<feature type="transmembrane region" description="Helical" evidence="8">
    <location>
        <begin position="310"/>
        <end position="329"/>
    </location>
</feature>
<evidence type="ECO:0000256" key="2">
    <source>
        <dbReference type="ARBA" id="ARBA00022475"/>
    </source>
</evidence>
<dbReference type="InterPro" id="IPR050297">
    <property type="entry name" value="LipidA_mod_glycosyltrf_83"/>
</dbReference>
<dbReference type="InterPro" id="IPR038731">
    <property type="entry name" value="RgtA/B/C-like"/>
</dbReference>
<feature type="transmembrane region" description="Helical" evidence="8">
    <location>
        <begin position="113"/>
        <end position="132"/>
    </location>
</feature>
<feature type="transmembrane region" description="Helical" evidence="8">
    <location>
        <begin position="403"/>
        <end position="423"/>
    </location>
</feature>
<gene>
    <name evidence="10" type="ORF">FSCG_00830</name>
</gene>
<dbReference type="GO" id="GO:0009103">
    <property type="term" value="P:lipopolysaccharide biosynthetic process"/>
    <property type="evidence" value="ECO:0007669"/>
    <property type="project" value="UniProtKB-ARBA"/>
</dbReference>
<name>A0A0M1VTT8_FUSVC</name>
<feature type="transmembrane region" description="Helical" evidence="8">
    <location>
        <begin position="341"/>
        <end position="364"/>
    </location>
</feature>
<dbReference type="GO" id="GO:0005886">
    <property type="term" value="C:plasma membrane"/>
    <property type="evidence" value="ECO:0007669"/>
    <property type="project" value="UniProtKB-SubCell"/>
</dbReference>
<feature type="transmembrane region" description="Helical" evidence="8">
    <location>
        <begin position="83"/>
        <end position="101"/>
    </location>
</feature>
<keyword evidence="4" id="KW-0808">Transferase</keyword>
<dbReference type="GO" id="GO:0010041">
    <property type="term" value="P:response to iron(III) ion"/>
    <property type="evidence" value="ECO:0007669"/>
    <property type="project" value="TreeGrafter"/>
</dbReference>
<evidence type="ECO:0000256" key="3">
    <source>
        <dbReference type="ARBA" id="ARBA00022676"/>
    </source>
</evidence>
<feature type="transmembrane region" description="Helical" evidence="8">
    <location>
        <begin position="167"/>
        <end position="197"/>
    </location>
</feature>
<sequence>MFSTKRKDIFVLTILSFFALLSLVWIREIDSSEARNLISAREILQNSNWWTPTLNGHFYFENPPLPVWITAFVMMITHSHSEVFLRLPNMLCCIFTVLFLYRSMIRIKKDRLFAFLCSFVLLSTFMFIKLGAENTWDIYTYSFAFCASLAFYVYIKYGEKKNLYRMGILLILSFLSKGPVGFYSLFVPFLLAHYIIFPRELFRKKTFSVIFSIIIAIAIASIWGISMYLNHGNYFLDVIKNEVIAWRTKHHHSFIFYTDFVVYMGSWLFFSIYVLFKIPKEKESKIFYLWTILVLIFITLIKMKKKKYGFPLYLTSSITIGQLCIYYFRKPYLELKKREKTLLIIQQVFLIIVVIGSLGFLAYFGFYKKEISFGLFLLYTILHLLFLFLFAVGYTEISYAKRVIIFTGLTMLLVNFSSSWILVSKYMQNNLLRFRIPISQEVLENPAPMYSQSFDIEDVWKLGKEIKSLNKNIPDERVIFFLGKEEPKELLKAYEIKKVYNYQKVTHDMERIYLLEKIY</sequence>
<feature type="transmembrane region" description="Helical" evidence="8">
    <location>
        <begin position="138"/>
        <end position="155"/>
    </location>
</feature>
<protein>
    <recommendedName>
        <fullName evidence="9">Glycosyltransferase RgtA/B/C/D-like domain-containing protein</fullName>
    </recommendedName>
</protein>
<feature type="transmembrane region" description="Helical" evidence="8">
    <location>
        <begin position="209"/>
        <end position="229"/>
    </location>
</feature>
<proteinExistence type="predicted"/>
<dbReference type="Pfam" id="PF13231">
    <property type="entry name" value="PMT_2"/>
    <property type="match status" value="1"/>
</dbReference>
<dbReference type="eggNOG" id="COG1807">
    <property type="taxonomic scope" value="Bacteria"/>
</dbReference>
<evidence type="ECO:0000313" key="11">
    <source>
        <dbReference type="Proteomes" id="UP000004925"/>
    </source>
</evidence>
<organism evidence="10 11">
    <name type="scientific">Fusobacterium vincentii 4_1_13</name>
    <dbReference type="NCBI Taxonomy" id="469606"/>
    <lineage>
        <taxon>Bacteria</taxon>
        <taxon>Fusobacteriati</taxon>
        <taxon>Fusobacteriota</taxon>
        <taxon>Fusobacteriia</taxon>
        <taxon>Fusobacteriales</taxon>
        <taxon>Fusobacteriaceae</taxon>
        <taxon>Fusobacterium</taxon>
    </lineage>
</organism>
<dbReference type="PANTHER" id="PTHR33908">
    <property type="entry name" value="MANNOSYLTRANSFERASE YKCB-RELATED"/>
    <property type="match status" value="1"/>
</dbReference>
<keyword evidence="2" id="KW-1003">Cell membrane</keyword>
<feature type="domain" description="Glycosyltransferase RgtA/B/C/D-like" evidence="9">
    <location>
        <begin position="62"/>
        <end position="223"/>
    </location>
</feature>
<accession>A0A0M1VTT8</accession>
<evidence type="ECO:0000256" key="6">
    <source>
        <dbReference type="ARBA" id="ARBA00022989"/>
    </source>
</evidence>
<comment type="caution">
    <text evidence="10">The sequence shown here is derived from an EMBL/GenBank/DDBJ whole genome shotgun (WGS) entry which is preliminary data.</text>
</comment>
<evidence type="ECO:0000259" key="9">
    <source>
        <dbReference type="Pfam" id="PF13231"/>
    </source>
</evidence>
<keyword evidence="7 8" id="KW-0472">Membrane</keyword>
<dbReference type="PANTHER" id="PTHR33908:SF3">
    <property type="entry name" value="UNDECAPRENYL PHOSPHATE-ALPHA-4-AMINO-4-DEOXY-L-ARABINOSE ARABINOSYL TRANSFERASE"/>
    <property type="match status" value="1"/>
</dbReference>
<evidence type="ECO:0000256" key="1">
    <source>
        <dbReference type="ARBA" id="ARBA00004651"/>
    </source>
</evidence>
<keyword evidence="3" id="KW-0328">Glycosyltransferase</keyword>
<comment type="subcellular location">
    <subcellularLocation>
        <location evidence="1">Cell membrane</location>
        <topology evidence="1">Multi-pass membrane protein</topology>
    </subcellularLocation>
</comment>
<feature type="transmembrane region" description="Helical" evidence="8">
    <location>
        <begin position="376"/>
        <end position="397"/>
    </location>
</feature>
<keyword evidence="5 8" id="KW-0812">Transmembrane</keyword>
<dbReference type="AlphaFoldDB" id="A0A0M1VTT8"/>
<reference evidence="10 11" key="1">
    <citation type="submission" date="2011-10" db="EMBL/GenBank/DDBJ databases">
        <title>The Genome Sequence of Fusobacterium sp. 4_1_13.</title>
        <authorList>
            <consortium name="The Broad Institute Genome Sequencing Platform"/>
            <person name="Earl A."/>
            <person name="Ward D."/>
            <person name="Feldgarden M."/>
            <person name="Gevers D."/>
            <person name="Strauss J."/>
            <person name="Ambrose C."/>
            <person name="Allen-Vercoe E."/>
            <person name="Young S.K."/>
            <person name="Zeng Q."/>
            <person name="Gargeya S."/>
            <person name="Fitzgerald M."/>
            <person name="Haas B."/>
            <person name="Abouelleil A."/>
            <person name="Alvarado L."/>
            <person name="Arachchi H.M."/>
            <person name="Berlin A."/>
            <person name="Brown A."/>
            <person name="Chapman S.B."/>
            <person name="Chen Z."/>
            <person name="Dunbar C."/>
            <person name="Freedman E."/>
            <person name="Gearin G."/>
            <person name="Goldberg J."/>
            <person name="Griggs A."/>
            <person name="Gujja S."/>
            <person name="Heiman D."/>
            <person name="Howarth C."/>
            <person name="Larson L."/>
            <person name="Lui A."/>
            <person name="MacDonald P.J."/>
            <person name="Montmayeur A."/>
            <person name="Murphy C."/>
            <person name="Neiman D."/>
            <person name="Pearson M."/>
            <person name="Priest M."/>
            <person name="Roberts A."/>
            <person name="Saif S."/>
            <person name="Shea T."/>
            <person name="Shenoy N."/>
            <person name="Sisk P."/>
            <person name="Stolte C."/>
            <person name="Sykes S."/>
            <person name="Wortman J."/>
            <person name="Nusbaum C."/>
            <person name="Birren B."/>
        </authorList>
    </citation>
    <scope>NUCLEOTIDE SEQUENCE [LARGE SCALE GENOMIC DNA]</scope>
    <source>
        <strain evidence="10 11">4_1_13</strain>
    </source>
</reference>
<evidence type="ECO:0000256" key="4">
    <source>
        <dbReference type="ARBA" id="ARBA00022679"/>
    </source>
</evidence>
<evidence type="ECO:0000313" key="10">
    <source>
        <dbReference type="EMBL" id="EEO40117.1"/>
    </source>
</evidence>
<dbReference type="HOGENOM" id="CLU_036997_0_0_0"/>
<keyword evidence="6 8" id="KW-1133">Transmembrane helix</keyword>
<dbReference type="RefSeq" id="WP_005912942.1">
    <property type="nucleotide sequence ID" value="NZ_KQ235737.1"/>
</dbReference>
<evidence type="ECO:0000256" key="8">
    <source>
        <dbReference type="SAM" id="Phobius"/>
    </source>
</evidence>
<feature type="transmembrane region" description="Helical" evidence="8">
    <location>
        <begin position="254"/>
        <end position="274"/>
    </location>
</feature>
<evidence type="ECO:0000256" key="5">
    <source>
        <dbReference type="ARBA" id="ARBA00022692"/>
    </source>
</evidence>
<dbReference type="GO" id="GO:0016763">
    <property type="term" value="F:pentosyltransferase activity"/>
    <property type="evidence" value="ECO:0007669"/>
    <property type="project" value="TreeGrafter"/>
</dbReference>
<evidence type="ECO:0000256" key="7">
    <source>
        <dbReference type="ARBA" id="ARBA00023136"/>
    </source>
</evidence>